<proteinExistence type="predicted"/>
<protein>
    <submittedName>
        <fullName evidence="1">Uncharacterized protein</fullName>
    </submittedName>
</protein>
<name>A0ACC0JRX1_CHOFU</name>
<accession>A0ACC0JRX1</accession>
<organism evidence="1 2">
    <name type="scientific">Choristoneura fumiferana</name>
    <name type="common">Spruce budworm moth</name>
    <name type="synonym">Archips fumiferana</name>
    <dbReference type="NCBI Taxonomy" id="7141"/>
    <lineage>
        <taxon>Eukaryota</taxon>
        <taxon>Metazoa</taxon>
        <taxon>Ecdysozoa</taxon>
        <taxon>Arthropoda</taxon>
        <taxon>Hexapoda</taxon>
        <taxon>Insecta</taxon>
        <taxon>Pterygota</taxon>
        <taxon>Neoptera</taxon>
        <taxon>Endopterygota</taxon>
        <taxon>Lepidoptera</taxon>
        <taxon>Glossata</taxon>
        <taxon>Ditrysia</taxon>
        <taxon>Tortricoidea</taxon>
        <taxon>Tortricidae</taxon>
        <taxon>Tortricinae</taxon>
        <taxon>Choristoneura</taxon>
    </lineage>
</organism>
<evidence type="ECO:0000313" key="2">
    <source>
        <dbReference type="Proteomes" id="UP001064048"/>
    </source>
</evidence>
<dbReference type="EMBL" id="CM046126">
    <property type="protein sequence ID" value="KAI8426921.1"/>
    <property type="molecule type" value="Genomic_DNA"/>
</dbReference>
<reference evidence="1 2" key="1">
    <citation type="journal article" date="2022" name="Genome Biol. Evol.">
        <title>The Spruce Budworm Genome: Reconstructing the Evolutionary History of Antifreeze Proteins.</title>
        <authorList>
            <person name="Beliveau C."/>
            <person name="Gagne P."/>
            <person name="Picq S."/>
            <person name="Vernygora O."/>
            <person name="Keeling C.I."/>
            <person name="Pinkney K."/>
            <person name="Doucet D."/>
            <person name="Wen F."/>
            <person name="Johnston J.S."/>
            <person name="Maaroufi H."/>
            <person name="Boyle B."/>
            <person name="Laroche J."/>
            <person name="Dewar K."/>
            <person name="Juretic N."/>
            <person name="Blackburn G."/>
            <person name="Nisole A."/>
            <person name="Brunet B."/>
            <person name="Brandao M."/>
            <person name="Lumley L."/>
            <person name="Duan J."/>
            <person name="Quan G."/>
            <person name="Lucarotti C.J."/>
            <person name="Roe A.D."/>
            <person name="Sperling F.A.H."/>
            <person name="Levesque R.C."/>
            <person name="Cusson M."/>
        </authorList>
    </citation>
    <scope>NUCLEOTIDE SEQUENCE [LARGE SCALE GENOMIC DNA]</scope>
    <source>
        <strain evidence="1">Glfc:IPQL:Cfum</strain>
    </source>
</reference>
<evidence type="ECO:0000313" key="1">
    <source>
        <dbReference type="EMBL" id="KAI8426921.1"/>
    </source>
</evidence>
<gene>
    <name evidence="1" type="ORF">MSG28_014591</name>
</gene>
<sequence>MFISNQVKTTNQVSPQTTTATASLGTSVDCVRAALVNSKIIIEKFPAGRAAALGIRLLSLSLVT</sequence>
<comment type="caution">
    <text evidence="1">The sequence shown here is derived from an EMBL/GenBank/DDBJ whole genome shotgun (WGS) entry which is preliminary data.</text>
</comment>
<dbReference type="Proteomes" id="UP001064048">
    <property type="component" value="Chromosome 26"/>
</dbReference>
<keyword evidence="2" id="KW-1185">Reference proteome</keyword>